<dbReference type="InterPro" id="IPR027417">
    <property type="entry name" value="P-loop_NTPase"/>
</dbReference>
<dbReference type="SUPFAM" id="SSF52540">
    <property type="entry name" value="P-loop containing nucleoside triphosphate hydrolases"/>
    <property type="match status" value="1"/>
</dbReference>
<protein>
    <recommendedName>
        <fullName evidence="3">DNA2/NAM7 helicase helicase domain-containing protein</fullName>
    </recommendedName>
</protein>
<accession>A0AA35QEQ7</accession>
<name>A0AA35QEQ7_9HYPO</name>
<proteinExistence type="predicted"/>
<dbReference type="Gene3D" id="3.40.50.300">
    <property type="entry name" value="P-loop containing nucleotide triphosphate hydrolases"/>
    <property type="match status" value="1"/>
</dbReference>
<evidence type="ECO:0000313" key="2">
    <source>
        <dbReference type="Proteomes" id="UP001160390"/>
    </source>
</evidence>
<dbReference type="AlphaFoldDB" id="A0AA35QEQ7"/>
<organism evidence="1 2">
    <name type="scientific">Clonostachys chloroleuca</name>
    <dbReference type="NCBI Taxonomy" id="1926264"/>
    <lineage>
        <taxon>Eukaryota</taxon>
        <taxon>Fungi</taxon>
        <taxon>Dikarya</taxon>
        <taxon>Ascomycota</taxon>
        <taxon>Pezizomycotina</taxon>
        <taxon>Sordariomycetes</taxon>
        <taxon>Hypocreomycetidae</taxon>
        <taxon>Hypocreales</taxon>
        <taxon>Bionectriaceae</taxon>
        <taxon>Clonostachys</taxon>
    </lineage>
</organism>
<reference evidence="1" key="1">
    <citation type="submission" date="2023-01" db="EMBL/GenBank/DDBJ databases">
        <authorList>
            <person name="Piombo E."/>
        </authorList>
    </citation>
    <scope>NUCLEOTIDE SEQUENCE</scope>
</reference>
<gene>
    <name evidence="1" type="ORF">CCHLO57077_00006664</name>
</gene>
<sequence length="1015" mass="114136">MESCDTATQLQEFYDEVARNNVKELRVANPKPQAERQSVGTPALIQFDGNHLPGYHADTIRRVGNSVAPHLHTVVQPFSGSFTPQMVTVNVDLRNGDSLTNIGRLTMLIPPEGITCKDLSVEDRVDKFPELEWETGTPHGNKDKAYYKVTDAAREKFAVKNLRDLTTSQVIACHEEILEIEGKSTGKVRFVQNRLTFKTLGMMPQSVQDKIKAVAENLHTVTNKSTPVEFLIHIIPRPSTRRDWDGLTAEEYCREPYAEPLEYCRDMTDLSWKNIQVGTMDDPTYRAPPAAITWSDSTHRAVTLMGGVKEEYNHAVDEADKCADQIFDCAIYPLEASVEPLQNGESGEDYRDRVGISLHKLPRKYLVCLKPGIFSNTLPDEGSPVKFFFKAGLVQHEPPVKQFSIKQKDNLLKNMLYNLDLAQISYENWYMNRKQYYVKRAQDPDDIDEDSLQKESDLELKKQYASHLFEFISQPSPEEMKDEKIENDPVAWMTNQAVEVGETLSRMGNESEEDQTRRIAEWIEGREAFIRDDVDDEAYEFFGVRIAHPSGCSDDIAAFVISAPRQMNWTPGLDAPIVGLMSEHLIPPIPNSERVHERKGLGPLIRWMLKNEDRHVETILSADVDAKSYRVECKAIERTLDLNVGTLAEVTWKWLENFDSPPPAVDWCEMFPAVARLGSDGKLNASQMAAIESLKNSPGGKAFIVGGPGAGKTRVGRHLVGAVLDSPPVVKDESGEDDEKDMQNQEEYLDVNDVGQMMSAAVKDQKRKGKLNAERFRDIKERQDVDVDSKVRKTGKGIDLPFGIKEHDIDAKDNAAKIIDSPTISGPVWWTVGQHLQVDDIVGKIREDRPQNSVIRVYSWKRELDNVLTNVKKDTTEYNETKPGMENTLIKFLVDDEKKNLVFKKHFSFAKAASVFACTATTADAFGAIFFRSLVEIDAIFAPLGQVSSGNNAISVNDPLMITSQDRILKSLQTRTSDDHLQEATACLRHGLQLQVNGESSFRCAHIIENNGISF</sequence>
<dbReference type="EMBL" id="CABFNP030001353">
    <property type="protein sequence ID" value="CAI6100630.1"/>
    <property type="molecule type" value="Genomic_DNA"/>
</dbReference>
<evidence type="ECO:0008006" key="3">
    <source>
        <dbReference type="Google" id="ProtNLM"/>
    </source>
</evidence>
<keyword evidence="2" id="KW-1185">Reference proteome</keyword>
<evidence type="ECO:0000313" key="1">
    <source>
        <dbReference type="EMBL" id="CAI6100630.1"/>
    </source>
</evidence>
<dbReference type="Proteomes" id="UP001160390">
    <property type="component" value="Unassembled WGS sequence"/>
</dbReference>
<comment type="caution">
    <text evidence="1">The sequence shown here is derived from an EMBL/GenBank/DDBJ whole genome shotgun (WGS) entry which is preliminary data.</text>
</comment>